<dbReference type="AlphaFoldDB" id="A0AAD5RHM6"/>
<proteinExistence type="predicted"/>
<evidence type="ECO:0000313" key="1">
    <source>
        <dbReference type="EMBL" id="KAJ2893657.1"/>
    </source>
</evidence>
<reference evidence="1" key="1">
    <citation type="submission" date="2022-07" db="EMBL/GenBank/DDBJ databases">
        <title>Draft genome sequence of Zalerion maritima ATCC 34329, a (micro)plastics degrading marine fungus.</title>
        <authorList>
            <person name="Paco A."/>
            <person name="Goncalves M.F.M."/>
            <person name="Rocha-Santos T.A.P."/>
            <person name="Alves A."/>
        </authorList>
    </citation>
    <scope>NUCLEOTIDE SEQUENCE</scope>
    <source>
        <strain evidence="1">ATCC 34329</strain>
    </source>
</reference>
<comment type="caution">
    <text evidence="1">The sequence shown here is derived from an EMBL/GenBank/DDBJ whole genome shotgun (WGS) entry which is preliminary data.</text>
</comment>
<organism evidence="1 2">
    <name type="scientific">Zalerion maritima</name>
    <dbReference type="NCBI Taxonomy" id="339359"/>
    <lineage>
        <taxon>Eukaryota</taxon>
        <taxon>Fungi</taxon>
        <taxon>Dikarya</taxon>
        <taxon>Ascomycota</taxon>
        <taxon>Pezizomycotina</taxon>
        <taxon>Sordariomycetes</taxon>
        <taxon>Lulworthiomycetidae</taxon>
        <taxon>Lulworthiales</taxon>
        <taxon>Lulworthiaceae</taxon>
        <taxon>Zalerion</taxon>
    </lineage>
</organism>
<sequence length="76" mass="8065">MSSPGLFPEASNILSLALATSPRISPYLNVLPERQWITAVDSGSCFDIDSSSGNFGSVCFVAFLNIDPILSCVNNP</sequence>
<protein>
    <submittedName>
        <fullName evidence="1">AMP-binding enzyme</fullName>
    </submittedName>
</protein>
<name>A0AAD5RHM6_9PEZI</name>
<dbReference type="Proteomes" id="UP001201980">
    <property type="component" value="Unassembled WGS sequence"/>
</dbReference>
<accession>A0AAD5RHM6</accession>
<keyword evidence="2" id="KW-1185">Reference proteome</keyword>
<evidence type="ECO:0000313" key="2">
    <source>
        <dbReference type="Proteomes" id="UP001201980"/>
    </source>
</evidence>
<gene>
    <name evidence="1" type="ORF">MKZ38_008383</name>
</gene>
<dbReference type="EMBL" id="JAKWBI020000580">
    <property type="protein sequence ID" value="KAJ2893657.1"/>
    <property type="molecule type" value="Genomic_DNA"/>
</dbReference>